<name>A0A9P0J748_APHGO</name>
<feature type="transmembrane region" description="Helical" evidence="1">
    <location>
        <begin position="147"/>
        <end position="171"/>
    </location>
</feature>
<sequence length="174" mass="20316">MITMGLFFFIIFYYYLCNYFILFFCNLLCILKYKSIVTRDSFHFIRFLSGRLNHIPPHQEFQFSSFGRRSLPRGEYVRASCRLGSVTGADVCHTVGPVDRESRRRSISWIERRLADASARRRAHVVDCCCRWSCVCTLNVVFSRNTLLLLHVFFGFCLRFLCVLVVAPSLLKSL</sequence>
<dbReference type="AlphaFoldDB" id="A0A9P0J748"/>
<reference evidence="2" key="2">
    <citation type="submission" date="2022-10" db="EMBL/GenBank/DDBJ databases">
        <authorList>
            <consortium name="ENA_rothamsted_submissions"/>
            <consortium name="culmorum"/>
            <person name="King R."/>
        </authorList>
    </citation>
    <scope>NUCLEOTIDE SEQUENCE</scope>
</reference>
<keyword evidence="1" id="KW-1133">Transmembrane helix</keyword>
<feature type="transmembrane region" description="Helical" evidence="1">
    <location>
        <begin position="6"/>
        <end position="31"/>
    </location>
</feature>
<evidence type="ECO:0000313" key="2">
    <source>
        <dbReference type="EMBL" id="CAH1731211.1"/>
    </source>
</evidence>
<organism evidence="2 3">
    <name type="scientific">Aphis gossypii</name>
    <name type="common">Cotton aphid</name>
    <dbReference type="NCBI Taxonomy" id="80765"/>
    <lineage>
        <taxon>Eukaryota</taxon>
        <taxon>Metazoa</taxon>
        <taxon>Ecdysozoa</taxon>
        <taxon>Arthropoda</taxon>
        <taxon>Hexapoda</taxon>
        <taxon>Insecta</taxon>
        <taxon>Pterygota</taxon>
        <taxon>Neoptera</taxon>
        <taxon>Paraneoptera</taxon>
        <taxon>Hemiptera</taxon>
        <taxon>Sternorrhyncha</taxon>
        <taxon>Aphidomorpha</taxon>
        <taxon>Aphidoidea</taxon>
        <taxon>Aphididae</taxon>
        <taxon>Aphidini</taxon>
        <taxon>Aphis</taxon>
        <taxon>Aphis</taxon>
    </lineage>
</organism>
<evidence type="ECO:0000313" key="3">
    <source>
        <dbReference type="Proteomes" id="UP001154329"/>
    </source>
</evidence>
<keyword evidence="1" id="KW-0472">Membrane</keyword>
<keyword evidence="3" id="KW-1185">Reference proteome</keyword>
<dbReference type="EMBL" id="OU899036">
    <property type="protein sequence ID" value="CAH1731211.1"/>
    <property type="molecule type" value="Genomic_DNA"/>
</dbReference>
<proteinExistence type="predicted"/>
<evidence type="ECO:0000256" key="1">
    <source>
        <dbReference type="SAM" id="Phobius"/>
    </source>
</evidence>
<keyword evidence="1" id="KW-0812">Transmembrane</keyword>
<accession>A0A9P0J748</accession>
<protein>
    <submittedName>
        <fullName evidence="2">Uncharacterized protein</fullName>
    </submittedName>
</protein>
<gene>
    <name evidence="2" type="ORF">APHIGO_LOCUS7972</name>
</gene>
<dbReference type="Proteomes" id="UP001154329">
    <property type="component" value="Chromosome 3"/>
</dbReference>
<reference evidence="2" key="1">
    <citation type="submission" date="2022-02" db="EMBL/GenBank/DDBJ databases">
        <authorList>
            <person name="King R."/>
        </authorList>
    </citation>
    <scope>NUCLEOTIDE SEQUENCE</scope>
</reference>